<keyword evidence="9" id="KW-1185">Reference proteome</keyword>
<dbReference type="AlphaFoldDB" id="A0AAE8N850"/>
<sequence length="558" mass="59388">MLMAADDQLPPTPNPLLARQHFAPDKMSSSPEPTKTTSAAAVDGESLRRRGTAGTDAQADEALAALGYKPELARSRSTLQVAFMSFVLASIPYGLATTLFYPLAGGGPVNIIWGWVLVSLIIICVAASLGEITSVYPTAGGVYYQAFMLAPTKYKRIASWICGWLYVVGNITITLAVNFGTTLFFVACINVFESEPGVPIFDAQTYQVFLIFLAITLLCNAVSALGNRWLPILDTATIFWTFAGVIAILISTLVLAKGGRHSAKYVFTHFETNSGWPDGWSFCVGLLHAGYATSSTGMIISMCEEVHEPATQVPKAMVATIVINMIAGLLFLIPLVFVLPDITMLVNLSSGQPVPTILKEAVGSAQGAIGLLVPLMVLAILCGICCTTAASRCTWAFARDGAIPGSRWWKEVNTKLDVPLNAMMLSMVVQILLGLIYFGSTTAFNAFSGVGVISLTASYATPIAISVATGRKHIKGAKFSLGKFGLPLNIIALAWSALAMPLFCMPSFVPATAATVNYASVVFVGATVISAAWYWAWGHKNYAGPPAHDESDVQSHTS</sequence>
<gene>
    <name evidence="8" type="ORF">DNG_09807</name>
</gene>
<evidence type="ECO:0000256" key="7">
    <source>
        <dbReference type="SAM" id="Phobius"/>
    </source>
</evidence>
<feature type="transmembrane region" description="Helical" evidence="7">
    <location>
        <begin position="157"/>
        <end position="186"/>
    </location>
</feature>
<reference evidence="8" key="1">
    <citation type="submission" date="2018-03" db="EMBL/GenBank/DDBJ databases">
        <authorList>
            <person name="Guldener U."/>
        </authorList>
    </citation>
    <scope>NUCLEOTIDE SEQUENCE</scope>
</reference>
<protein>
    <submittedName>
        <fullName evidence="8">Related to GABA permease</fullName>
    </submittedName>
</protein>
<feature type="region of interest" description="Disordered" evidence="6">
    <location>
        <begin position="1"/>
        <end position="55"/>
    </location>
</feature>
<keyword evidence="5 7" id="KW-0472">Membrane</keyword>
<evidence type="ECO:0000256" key="3">
    <source>
        <dbReference type="ARBA" id="ARBA00022692"/>
    </source>
</evidence>
<feature type="transmembrane region" description="Helical" evidence="7">
    <location>
        <begin position="368"/>
        <end position="397"/>
    </location>
</feature>
<proteinExistence type="predicted"/>
<comment type="subcellular location">
    <subcellularLocation>
        <location evidence="1">Membrane</location>
        <topology evidence="1">Multi-pass membrane protein</topology>
    </subcellularLocation>
</comment>
<keyword evidence="2" id="KW-0813">Transport</keyword>
<keyword evidence="4 7" id="KW-1133">Transmembrane helix</keyword>
<evidence type="ECO:0000256" key="1">
    <source>
        <dbReference type="ARBA" id="ARBA00004141"/>
    </source>
</evidence>
<dbReference type="GO" id="GO:0022857">
    <property type="term" value="F:transmembrane transporter activity"/>
    <property type="evidence" value="ECO:0007669"/>
    <property type="project" value="InterPro"/>
</dbReference>
<evidence type="ECO:0000313" key="9">
    <source>
        <dbReference type="Proteomes" id="UP001187682"/>
    </source>
</evidence>
<feature type="transmembrane region" description="Helical" evidence="7">
    <location>
        <begin position="112"/>
        <end position="136"/>
    </location>
</feature>
<feature type="transmembrane region" description="Helical" evidence="7">
    <location>
        <begin position="79"/>
        <end position="100"/>
    </location>
</feature>
<feature type="compositionally biased region" description="Polar residues" evidence="6">
    <location>
        <begin position="27"/>
        <end position="39"/>
    </location>
</feature>
<dbReference type="PANTHER" id="PTHR45649">
    <property type="entry name" value="AMINO-ACID PERMEASE BAT1"/>
    <property type="match status" value="1"/>
</dbReference>
<evidence type="ECO:0000256" key="5">
    <source>
        <dbReference type="ARBA" id="ARBA00023136"/>
    </source>
</evidence>
<name>A0AAE8N850_9PEZI</name>
<dbReference type="PROSITE" id="PS00218">
    <property type="entry name" value="AMINO_ACID_PERMEASE_1"/>
    <property type="match status" value="1"/>
</dbReference>
<organism evidence="8 9">
    <name type="scientific">Cephalotrichum gorgonifer</name>
    <dbReference type="NCBI Taxonomy" id="2041049"/>
    <lineage>
        <taxon>Eukaryota</taxon>
        <taxon>Fungi</taxon>
        <taxon>Dikarya</taxon>
        <taxon>Ascomycota</taxon>
        <taxon>Pezizomycotina</taxon>
        <taxon>Sordariomycetes</taxon>
        <taxon>Hypocreomycetidae</taxon>
        <taxon>Microascales</taxon>
        <taxon>Microascaceae</taxon>
        <taxon>Cephalotrichum</taxon>
    </lineage>
</organism>
<keyword evidence="3 7" id="KW-0812">Transmembrane</keyword>
<feature type="transmembrane region" description="Helical" evidence="7">
    <location>
        <begin position="486"/>
        <end position="509"/>
    </location>
</feature>
<dbReference type="Proteomes" id="UP001187682">
    <property type="component" value="Unassembled WGS sequence"/>
</dbReference>
<evidence type="ECO:0000256" key="4">
    <source>
        <dbReference type="ARBA" id="ARBA00022989"/>
    </source>
</evidence>
<dbReference type="EMBL" id="ONZQ02000018">
    <property type="protein sequence ID" value="SPO07113.1"/>
    <property type="molecule type" value="Genomic_DNA"/>
</dbReference>
<evidence type="ECO:0000256" key="2">
    <source>
        <dbReference type="ARBA" id="ARBA00022448"/>
    </source>
</evidence>
<dbReference type="GO" id="GO:0006865">
    <property type="term" value="P:amino acid transport"/>
    <property type="evidence" value="ECO:0007669"/>
    <property type="project" value="InterPro"/>
</dbReference>
<feature type="transmembrane region" description="Helical" evidence="7">
    <location>
        <begin position="515"/>
        <end position="536"/>
    </location>
</feature>
<dbReference type="PIRSF" id="PIRSF006060">
    <property type="entry name" value="AA_transporter"/>
    <property type="match status" value="1"/>
</dbReference>
<dbReference type="GO" id="GO:0016020">
    <property type="term" value="C:membrane"/>
    <property type="evidence" value="ECO:0007669"/>
    <property type="project" value="UniProtKB-SubCell"/>
</dbReference>
<feature type="transmembrane region" description="Helical" evidence="7">
    <location>
        <begin position="279"/>
        <end position="300"/>
    </location>
</feature>
<accession>A0AAE8N850</accession>
<dbReference type="Pfam" id="PF13520">
    <property type="entry name" value="AA_permease_2"/>
    <property type="match status" value="1"/>
</dbReference>
<evidence type="ECO:0000313" key="8">
    <source>
        <dbReference type="EMBL" id="SPO07113.1"/>
    </source>
</evidence>
<feature type="transmembrane region" description="Helical" evidence="7">
    <location>
        <begin position="418"/>
        <end position="438"/>
    </location>
</feature>
<dbReference type="InterPro" id="IPR004840">
    <property type="entry name" value="Amino_acid_permease_CS"/>
</dbReference>
<feature type="transmembrane region" description="Helical" evidence="7">
    <location>
        <begin position="238"/>
        <end position="259"/>
    </location>
</feature>
<evidence type="ECO:0000256" key="6">
    <source>
        <dbReference type="SAM" id="MobiDB-lite"/>
    </source>
</evidence>
<feature type="transmembrane region" description="Helical" evidence="7">
    <location>
        <begin position="206"/>
        <end position="226"/>
    </location>
</feature>
<dbReference type="Gene3D" id="1.20.1740.10">
    <property type="entry name" value="Amino acid/polyamine transporter I"/>
    <property type="match status" value="1"/>
</dbReference>
<comment type="caution">
    <text evidence="8">The sequence shown here is derived from an EMBL/GenBank/DDBJ whole genome shotgun (WGS) entry which is preliminary data.</text>
</comment>
<dbReference type="PANTHER" id="PTHR45649:SF23">
    <property type="entry name" value="TRANSPORTER, PUTATIVE (EUROFUNG)-RELATED"/>
    <property type="match status" value="1"/>
</dbReference>
<feature type="transmembrane region" description="Helical" evidence="7">
    <location>
        <begin position="444"/>
        <end position="465"/>
    </location>
</feature>
<feature type="transmembrane region" description="Helical" evidence="7">
    <location>
        <begin position="321"/>
        <end position="348"/>
    </location>
</feature>
<dbReference type="InterPro" id="IPR002293">
    <property type="entry name" value="AA/rel_permease1"/>
</dbReference>